<reference evidence="1 2" key="1">
    <citation type="journal article" date="2016" name="Mol. Biol. Evol.">
        <title>Comparative Genomics of Early-Diverging Mushroom-Forming Fungi Provides Insights into the Origins of Lignocellulose Decay Capabilities.</title>
        <authorList>
            <person name="Nagy L.G."/>
            <person name="Riley R."/>
            <person name="Tritt A."/>
            <person name="Adam C."/>
            <person name="Daum C."/>
            <person name="Floudas D."/>
            <person name="Sun H."/>
            <person name="Yadav J.S."/>
            <person name="Pangilinan J."/>
            <person name="Larsson K.H."/>
            <person name="Matsuura K."/>
            <person name="Barry K."/>
            <person name="Labutti K."/>
            <person name="Kuo R."/>
            <person name="Ohm R.A."/>
            <person name="Bhattacharya S.S."/>
            <person name="Shirouzu T."/>
            <person name="Yoshinaga Y."/>
            <person name="Martin F.M."/>
            <person name="Grigoriev I.V."/>
            <person name="Hibbett D.S."/>
        </authorList>
    </citation>
    <scope>NUCLEOTIDE SEQUENCE [LARGE SCALE GENOMIC DNA]</scope>
    <source>
        <strain evidence="1 2">HHB9708</strain>
    </source>
</reference>
<dbReference type="PANTHER" id="PTHR31366">
    <property type="entry name" value="UPF0739 PROTEIN C1ORF74"/>
    <property type="match status" value="1"/>
</dbReference>
<evidence type="ECO:0000313" key="1">
    <source>
        <dbReference type="EMBL" id="KZS93671.1"/>
    </source>
</evidence>
<keyword evidence="2" id="KW-1185">Reference proteome</keyword>
<dbReference type="Proteomes" id="UP000076722">
    <property type="component" value="Unassembled WGS sequence"/>
</dbReference>
<evidence type="ECO:0000313" key="2">
    <source>
        <dbReference type="Proteomes" id="UP000076722"/>
    </source>
</evidence>
<dbReference type="InterPro" id="IPR027850">
    <property type="entry name" value="DUF4504"/>
</dbReference>
<name>A0A164UZA0_9AGAM</name>
<sequence>MSGTHSFEDLVDAVRVSAQSTIKKVSRGALESFSVDVALVALGIRSGFLIDTFSPWFEEMTVFIETLQSKSRHFESLALLTDDDSSNHFIPWTSFIFLAKDLSTPPLHSFVYDQLQISSQSRPSPTVMNHIRAITDQDTHPFMPPTRLCTKDAISLAGFLLEYPFSYRPSDLSVNSNPLGGVPLLLYECSLVSSTSSTPSLMKFSFPLQLSIDVPSFASDIIQECLLERFRKRLSESPVLLPWTDVDVTFIPITLNHVAL</sequence>
<organism evidence="1 2">
    <name type="scientific">Sistotremastrum niveocremeum HHB9708</name>
    <dbReference type="NCBI Taxonomy" id="1314777"/>
    <lineage>
        <taxon>Eukaryota</taxon>
        <taxon>Fungi</taxon>
        <taxon>Dikarya</taxon>
        <taxon>Basidiomycota</taxon>
        <taxon>Agaricomycotina</taxon>
        <taxon>Agaricomycetes</taxon>
        <taxon>Sistotremastrales</taxon>
        <taxon>Sistotremastraceae</taxon>
        <taxon>Sertulicium</taxon>
        <taxon>Sertulicium niveocremeum</taxon>
    </lineage>
</organism>
<accession>A0A164UZA0</accession>
<dbReference type="AlphaFoldDB" id="A0A164UZA0"/>
<dbReference type="OrthoDB" id="3267419at2759"/>
<dbReference type="EMBL" id="KV419406">
    <property type="protein sequence ID" value="KZS93671.1"/>
    <property type="molecule type" value="Genomic_DNA"/>
</dbReference>
<protein>
    <submittedName>
        <fullName evidence="1">Uncharacterized protein</fullName>
    </submittedName>
</protein>
<proteinExistence type="predicted"/>
<dbReference type="PANTHER" id="PTHR31366:SF2">
    <property type="entry name" value="UPF0739 PROTEIN C1ORF74"/>
    <property type="match status" value="1"/>
</dbReference>
<gene>
    <name evidence="1" type="ORF">SISNIDRAFT_549490</name>
</gene>